<name>A0A0E9SYW1_ANGAN</name>
<sequence>MFSVSVVTC</sequence>
<evidence type="ECO:0000313" key="1">
    <source>
        <dbReference type="EMBL" id="JAH45718.1"/>
    </source>
</evidence>
<accession>A0A0E9SYW1</accession>
<proteinExistence type="predicted"/>
<dbReference type="EMBL" id="GBXM01062859">
    <property type="protein sequence ID" value="JAH45718.1"/>
    <property type="molecule type" value="Transcribed_RNA"/>
</dbReference>
<reference evidence="1" key="1">
    <citation type="submission" date="2014-11" db="EMBL/GenBank/DDBJ databases">
        <authorList>
            <person name="Amaro Gonzalez C."/>
        </authorList>
    </citation>
    <scope>NUCLEOTIDE SEQUENCE</scope>
</reference>
<dbReference type="EMBL" id="GBXM01082181">
    <property type="protein sequence ID" value="JAH26396.1"/>
    <property type="molecule type" value="Transcribed_RNA"/>
</dbReference>
<reference evidence="1" key="2">
    <citation type="journal article" date="2015" name="Fish Shellfish Immunol.">
        <title>Early steps in the European eel (Anguilla anguilla)-Vibrio vulnificus interaction in the gills: Role of the RtxA13 toxin.</title>
        <authorList>
            <person name="Callol A."/>
            <person name="Pajuelo D."/>
            <person name="Ebbesson L."/>
            <person name="Teles M."/>
            <person name="MacKenzie S."/>
            <person name="Amaro C."/>
        </authorList>
    </citation>
    <scope>NUCLEOTIDE SEQUENCE</scope>
</reference>
<organism evidence="1">
    <name type="scientific">Anguilla anguilla</name>
    <name type="common">European freshwater eel</name>
    <name type="synonym">Muraena anguilla</name>
    <dbReference type="NCBI Taxonomy" id="7936"/>
    <lineage>
        <taxon>Eukaryota</taxon>
        <taxon>Metazoa</taxon>
        <taxon>Chordata</taxon>
        <taxon>Craniata</taxon>
        <taxon>Vertebrata</taxon>
        <taxon>Euteleostomi</taxon>
        <taxon>Actinopterygii</taxon>
        <taxon>Neopterygii</taxon>
        <taxon>Teleostei</taxon>
        <taxon>Anguilliformes</taxon>
        <taxon>Anguillidae</taxon>
        <taxon>Anguilla</taxon>
    </lineage>
</organism>
<protein>
    <submittedName>
        <fullName evidence="1">Uncharacterized protein</fullName>
    </submittedName>
</protein>